<dbReference type="InterPro" id="IPR007503">
    <property type="entry name" value="DUF530"/>
</dbReference>
<comment type="caution">
    <text evidence="1">The sequence shown here is derived from an EMBL/GenBank/DDBJ whole genome shotgun (WGS) entry which is preliminary data.</text>
</comment>
<evidence type="ECO:0008006" key="3">
    <source>
        <dbReference type="Google" id="ProtNLM"/>
    </source>
</evidence>
<dbReference type="EMBL" id="LWMU01000044">
    <property type="protein sequence ID" value="KZX13819.1"/>
    <property type="molecule type" value="Genomic_DNA"/>
</dbReference>
<dbReference type="AlphaFoldDB" id="A0A166BU97"/>
<dbReference type="STRING" id="66851.MBORA_03220"/>
<dbReference type="PATRIC" id="fig|66851.6.peg.376"/>
<dbReference type="RefSeq" id="WP_042694372.1">
    <property type="nucleotide sequence ID" value="NZ_CABMAB010000035.1"/>
</dbReference>
<gene>
    <name evidence="1" type="ORF">MBORA_03220</name>
</gene>
<name>A0A166BU97_METOA</name>
<evidence type="ECO:0000313" key="2">
    <source>
        <dbReference type="Proteomes" id="UP000077428"/>
    </source>
</evidence>
<reference evidence="2" key="1">
    <citation type="journal article" date="2016" name="Genome Announc.">
        <title>Draft Genome Sequences of Methanobrevibacter curvatus DSM11111, Methanobrevibacter cuticularis DSM11139, Methanobrevibacter filiformis DSM11501, and Methanobrevibacter oralis DSM7256.</title>
        <authorList>
            <person name="Poehlein A."/>
            <person name="Seedorf H."/>
        </authorList>
    </citation>
    <scope>NUCLEOTIDE SEQUENCE [LARGE SCALE GENOMIC DNA]</scope>
    <source>
        <strain evidence="2">DSM 7256 / JCM 30027 / ZR</strain>
    </source>
</reference>
<organism evidence="1 2">
    <name type="scientific">Methanobrevibacter oralis</name>
    <dbReference type="NCBI Taxonomy" id="66851"/>
    <lineage>
        <taxon>Archaea</taxon>
        <taxon>Methanobacteriati</taxon>
        <taxon>Methanobacteriota</taxon>
        <taxon>Methanomada group</taxon>
        <taxon>Methanobacteria</taxon>
        <taxon>Methanobacteriales</taxon>
        <taxon>Methanobacteriaceae</taxon>
        <taxon>Methanobrevibacter</taxon>
    </lineage>
</organism>
<dbReference type="Proteomes" id="UP000077428">
    <property type="component" value="Unassembled WGS sequence"/>
</dbReference>
<accession>A0A166BU97</accession>
<sequence>MEESALVVKAEKYLKKISKDEVTLDNIDDFEVFKSLYFKLDDRLNYLQNLKEAMDAQGYTTPFTSLTKYGTKSLSEVTVEEVSENSRHNQIFRMRANAKKNILDRVKSAIDSHKIAIGHLNQYGYVKCNSCYKKYSMEEYKHNFGKCSCTSESFSFKINKEAVHRLEILPFLPLSGNYMVLMSQLSNYGRESLKMVLNILKQERKGVVKTISLVIKFKDENKRLIRKSISLDSEYINNYEEEVRKRYGRNVRIEALRFHRTKPAIIDDKHARNALAISYVKYAESIISEIQDEIYKRKLSNFKQITKYEEVILKYNNQAPDYIDKYDVDAIEEWRRLQIEKNLRNLHLMDKFGNLNRLLKRDLRIKENIQQSIFKNFAPSLILWDIFRYYLTTSKNSRKIRNGPFPYIRVELDRQQRKIFQTDYSKVIGVLNQFSDIKIIPIEEKDLLLYEKFKFEKQIKNSNIKFNNVALGAALIHLNSDVDIEMISNAFNINESKIKKEIKNVDNIKNPKSDKSKKFLNLIKK</sequence>
<protein>
    <recommendedName>
        <fullName evidence="3">DUF530 domain-containing protein</fullName>
    </recommendedName>
</protein>
<evidence type="ECO:0000313" key="1">
    <source>
        <dbReference type="EMBL" id="KZX13819.1"/>
    </source>
</evidence>
<dbReference type="OrthoDB" id="85577at2157"/>
<keyword evidence="2" id="KW-1185">Reference proteome</keyword>
<proteinExistence type="predicted"/>
<dbReference type="Pfam" id="PF04409">
    <property type="entry name" value="DUF530"/>
    <property type="match status" value="1"/>
</dbReference>